<reference evidence="2 3" key="1">
    <citation type="submission" date="2021-08" db="EMBL/GenBank/DDBJ databases">
        <authorList>
            <person name="Peeters C."/>
        </authorList>
    </citation>
    <scope>NUCLEOTIDE SEQUENCE [LARGE SCALE GENOMIC DNA]</scope>
    <source>
        <strain evidence="2 3">LMG 32289</strain>
    </source>
</reference>
<dbReference type="InterPro" id="IPR027417">
    <property type="entry name" value="P-loop_NTPase"/>
</dbReference>
<dbReference type="InterPro" id="IPR052539">
    <property type="entry name" value="MGD_biosynthesis_adapter"/>
</dbReference>
<dbReference type="SUPFAM" id="SSF52540">
    <property type="entry name" value="P-loop containing nucleoside triphosphate hydrolases"/>
    <property type="match status" value="1"/>
</dbReference>
<protein>
    <submittedName>
        <fullName evidence="2">Molybdopterin-guanine dinucleotide biosynthesis adapter protein</fullName>
    </submittedName>
</protein>
<dbReference type="Gene3D" id="3.40.50.300">
    <property type="entry name" value="P-loop containing nucleotide triphosphate hydrolases"/>
    <property type="match status" value="1"/>
</dbReference>
<sequence>MRVIGLAGWSGAGKTTLIAKLIPELRKRGFTVSTLKHAHHEFDFDQPGKDSYVHRDAGATEVLVASRMRWAIMHELRDASEPRLGELLQRLSPVDLVLVEGFKSERHAKIEVHRSANAKGWLHPQDPTIVAVISDITPSTSLPYVHLDCAGEAAELVLRFASPLKETIDRLA</sequence>
<name>A0ABM8WIP1_9BURK</name>
<keyword evidence="3" id="KW-1185">Reference proteome</keyword>
<dbReference type="PANTHER" id="PTHR40072:SF1">
    <property type="entry name" value="MOLYBDOPTERIN-GUANINE DINUCLEOTIDE BIOSYNTHESIS ADAPTER PROTEIN"/>
    <property type="match status" value="1"/>
</dbReference>
<proteinExistence type="predicted"/>
<accession>A0ABM8WIP1</accession>
<organism evidence="2 3">
    <name type="scientific">Cupriavidus pampae</name>
    <dbReference type="NCBI Taxonomy" id="659251"/>
    <lineage>
        <taxon>Bacteria</taxon>
        <taxon>Pseudomonadati</taxon>
        <taxon>Pseudomonadota</taxon>
        <taxon>Betaproteobacteria</taxon>
        <taxon>Burkholderiales</taxon>
        <taxon>Burkholderiaceae</taxon>
        <taxon>Cupriavidus</taxon>
    </lineage>
</organism>
<gene>
    <name evidence="2" type="primary">mobB_1</name>
    <name evidence="2" type="ORF">LMG32289_01347</name>
</gene>
<evidence type="ECO:0000313" key="3">
    <source>
        <dbReference type="Proteomes" id="UP000706525"/>
    </source>
</evidence>
<dbReference type="InterPro" id="IPR004435">
    <property type="entry name" value="MobB_dom"/>
</dbReference>
<dbReference type="PANTHER" id="PTHR40072">
    <property type="entry name" value="MOLYBDOPTERIN-GUANINE DINUCLEOTIDE BIOSYNTHESIS ADAPTER PROTEIN-RELATED"/>
    <property type="match status" value="1"/>
</dbReference>
<dbReference type="Pfam" id="PF03205">
    <property type="entry name" value="MobB"/>
    <property type="match status" value="1"/>
</dbReference>
<dbReference type="EMBL" id="CAJZAG010000002">
    <property type="protein sequence ID" value="CAG9167264.1"/>
    <property type="molecule type" value="Genomic_DNA"/>
</dbReference>
<dbReference type="NCBIfam" id="TIGR00176">
    <property type="entry name" value="mobB"/>
    <property type="match status" value="1"/>
</dbReference>
<comment type="caution">
    <text evidence="2">The sequence shown here is derived from an EMBL/GenBank/DDBJ whole genome shotgun (WGS) entry which is preliminary data.</text>
</comment>
<evidence type="ECO:0000313" key="2">
    <source>
        <dbReference type="EMBL" id="CAG9167264.1"/>
    </source>
</evidence>
<feature type="domain" description="Molybdopterin-guanine dinucleotide biosynthesis protein B (MobB)" evidence="1">
    <location>
        <begin position="3"/>
        <end position="135"/>
    </location>
</feature>
<evidence type="ECO:0000259" key="1">
    <source>
        <dbReference type="Pfam" id="PF03205"/>
    </source>
</evidence>
<dbReference type="CDD" id="cd03116">
    <property type="entry name" value="MobB"/>
    <property type="match status" value="1"/>
</dbReference>
<dbReference type="Proteomes" id="UP000706525">
    <property type="component" value="Unassembled WGS sequence"/>
</dbReference>